<keyword evidence="3" id="KW-1185">Reference proteome</keyword>
<sequence length="147" mass="16857">MMAGTVDHFRYWQTPYRVERGEDGVEHGYLLNRDTGRFDTADDLVFEVVGATTTSHITTVPVEQYVWECEELRQQLSGEGPVFALYDTIEAIYANARSEGRKRLDPAERALVTSLRQRTHGLWEDDERRRAAGQEPKNVVTGKRGQR</sequence>
<reference evidence="2 3" key="1">
    <citation type="journal article" date="2014" name="Genome Announc.">
        <title>Draft Genome Sequence of the Antitrypanosomally Active Sponge-Associated Bacterium Actinokineospora sp. Strain EG49.</title>
        <authorList>
            <person name="Harjes J."/>
            <person name="Ryu T."/>
            <person name="Abdelmohsen U.R."/>
            <person name="Moitinho-Silva L."/>
            <person name="Horn H."/>
            <person name="Ravasi T."/>
            <person name="Hentschel U."/>
        </authorList>
    </citation>
    <scope>NUCLEOTIDE SEQUENCE [LARGE SCALE GENOMIC DNA]</scope>
    <source>
        <strain evidence="2 3">EG49</strain>
    </source>
</reference>
<evidence type="ECO:0000256" key="1">
    <source>
        <dbReference type="SAM" id="MobiDB-lite"/>
    </source>
</evidence>
<organism evidence="2 3">
    <name type="scientific">Actinokineospora spheciospongiae</name>
    <dbReference type="NCBI Taxonomy" id="909613"/>
    <lineage>
        <taxon>Bacteria</taxon>
        <taxon>Bacillati</taxon>
        <taxon>Actinomycetota</taxon>
        <taxon>Actinomycetes</taxon>
        <taxon>Pseudonocardiales</taxon>
        <taxon>Pseudonocardiaceae</taxon>
        <taxon>Actinokineospora</taxon>
    </lineage>
</organism>
<evidence type="ECO:0000313" key="2">
    <source>
        <dbReference type="EMBL" id="EWC60776.1"/>
    </source>
</evidence>
<protein>
    <submittedName>
        <fullName evidence="2">Uncharacterized protein</fullName>
    </submittedName>
</protein>
<dbReference type="EMBL" id="AYXG01000145">
    <property type="protein sequence ID" value="EWC60776.1"/>
    <property type="molecule type" value="Genomic_DNA"/>
</dbReference>
<feature type="region of interest" description="Disordered" evidence="1">
    <location>
        <begin position="123"/>
        <end position="147"/>
    </location>
</feature>
<dbReference type="STRING" id="909613.UO65_3917"/>
<name>W7IWE0_9PSEU</name>
<proteinExistence type="predicted"/>
<evidence type="ECO:0000313" key="3">
    <source>
        <dbReference type="Proteomes" id="UP000019277"/>
    </source>
</evidence>
<accession>W7IWE0</accession>
<dbReference type="AlphaFoldDB" id="W7IWE0"/>
<gene>
    <name evidence="2" type="ORF">UO65_3917</name>
</gene>
<comment type="caution">
    <text evidence="2">The sequence shown here is derived from an EMBL/GenBank/DDBJ whole genome shotgun (WGS) entry which is preliminary data.</text>
</comment>
<dbReference type="PATRIC" id="fig|909613.9.peg.3917"/>
<dbReference type="Proteomes" id="UP000019277">
    <property type="component" value="Unassembled WGS sequence"/>
</dbReference>
<dbReference type="eggNOG" id="ENOG502ZRQQ">
    <property type="taxonomic scope" value="Bacteria"/>
</dbReference>
<feature type="compositionally biased region" description="Basic and acidic residues" evidence="1">
    <location>
        <begin position="123"/>
        <end position="132"/>
    </location>
</feature>